<evidence type="ECO:0000259" key="1">
    <source>
        <dbReference type="Pfam" id="PF13643"/>
    </source>
</evidence>
<name>A0ABR3G409_9PEZI</name>
<dbReference type="Proteomes" id="UP001447188">
    <property type="component" value="Unassembled WGS sequence"/>
</dbReference>
<feature type="domain" description="DUF4145" evidence="1">
    <location>
        <begin position="157"/>
        <end position="255"/>
    </location>
</feature>
<dbReference type="InterPro" id="IPR025285">
    <property type="entry name" value="DUF4145"/>
</dbReference>
<comment type="caution">
    <text evidence="2">The sequence shown here is derived from an EMBL/GenBank/DDBJ whole genome shotgun (WGS) entry which is preliminary data.</text>
</comment>
<accession>A0ABR3G409</accession>
<evidence type="ECO:0000313" key="3">
    <source>
        <dbReference type="Proteomes" id="UP001447188"/>
    </source>
</evidence>
<reference evidence="2 3" key="1">
    <citation type="submission" date="2024-02" db="EMBL/GenBank/DDBJ databases">
        <title>Discinaceae phylogenomics.</title>
        <authorList>
            <person name="Dirks A.C."/>
            <person name="James T.Y."/>
        </authorList>
    </citation>
    <scope>NUCLEOTIDE SEQUENCE [LARGE SCALE GENOMIC DNA]</scope>
    <source>
        <strain evidence="2 3">ACD0624</strain>
    </source>
</reference>
<protein>
    <recommendedName>
        <fullName evidence="1">DUF4145 domain-containing protein</fullName>
    </recommendedName>
</protein>
<gene>
    <name evidence="2" type="ORF">Q9L58_010614</name>
</gene>
<organism evidence="2 3">
    <name type="scientific">Discina gigas</name>
    <dbReference type="NCBI Taxonomy" id="1032678"/>
    <lineage>
        <taxon>Eukaryota</taxon>
        <taxon>Fungi</taxon>
        <taxon>Dikarya</taxon>
        <taxon>Ascomycota</taxon>
        <taxon>Pezizomycotina</taxon>
        <taxon>Pezizomycetes</taxon>
        <taxon>Pezizales</taxon>
        <taxon>Discinaceae</taxon>
        <taxon>Discina</taxon>
    </lineage>
</organism>
<evidence type="ECO:0000313" key="2">
    <source>
        <dbReference type="EMBL" id="KAL0630541.1"/>
    </source>
</evidence>
<dbReference type="EMBL" id="JBBBZM010000532">
    <property type="protein sequence ID" value="KAL0630541.1"/>
    <property type="molecule type" value="Genomic_DNA"/>
</dbReference>
<keyword evidence="3" id="KW-1185">Reference proteome</keyword>
<dbReference type="Pfam" id="PF13643">
    <property type="entry name" value="DUF4145"/>
    <property type="match status" value="1"/>
</dbReference>
<sequence length="285" mass="31419">MSAEGGPKLDADCLRRSVMIGPLPQHLRGTDLSYDRICRFNLPIDKMSELVADCPRCGSKKTTFSLTRASFIGTRGADWQKTYEAFCICRHCHRATVFVLTASEYFGHAIFASAEKLVDFSGSVSAFMSIAGFVSIKDVAAEAPPEHLPDSIDSVFREAVTCKSVACYNASATMFRLCLDLATRDKLPAIVAGDATGPNYKTRRDLGLRLPWLFDNKVLPEDLRDLSHAVKEDGNDGAHAGTMTAEDVDDLLDFTTALLERMYTEPARVILAKERREARRKPTAS</sequence>
<proteinExistence type="predicted"/>